<dbReference type="EMBL" id="JBHLYW010000005">
    <property type="protein sequence ID" value="MFC0076351.1"/>
    <property type="molecule type" value="Genomic_DNA"/>
</dbReference>
<gene>
    <name evidence="1" type="ORF">ACFFLS_04830</name>
</gene>
<reference evidence="1 2" key="1">
    <citation type="submission" date="2024-09" db="EMBL/GenBank/DDBJ databases">
        <authorList>
            <person name="Sun Q."/>
            <person name="Mori K."/>
        </authorList>
    </citation>
    <scope>NUCLEOTIDE SEQUENCE [LARGE SCALE GENOMIC DNA]</scope>
    <source>
        <strain evidence="1 2">CGMCC 1.12926</strain>
    </source>
</reference>
<accession>A0ABV6BLP7</accession>
<organism evidence="1 2">
    <name type="scientific">Flavobacterium procerum</name>
    <dbReference type="NCBI Taxonomy" id="1455569"/>
    <lineage>
        <taxon>Bacteria</taxon>
        <taxon>Pseudomonadati</taxon>
        <taxon>Bacteroidota</taxon>
        <taxon>Flavobacteriia</taxon>
        <taxon>Flavobacteriales</taxon>
        <taxon>Flavobacteriaceae</taxon>
        <taxon>Flavobacterium</taxon>
    </lineage>
</organism>
<sequence>MKSGKQILLHLLTEYSQKFQDKDVIEEVSDRLKAGLLLHGSTPQFMFEYVEKCGWLTKHNIVDDENRGTEKQGLGLKKQELLFSDLFSLITDDETTIPDLIKNTYPDMTLEDYQAGVHMIWLLLRLLEWHVSLETLETEEPDIKIAEKSITSYQQILNEYRKDPDNYF</sequence>
<comment type="caution">
    <text evidence="1">The sequence shown here is derived from an EMBL/GenBank/DDBJ whole genome shotgun (WGS) entry which is preliminary data.</text>
</comment>
<evidence type="ECO:0000313" key="2">
    <source>
        <dbReference type="Proteomes" id="UP001589734"/>
    </source>
</evidence>
<evidence type="ECO:0000313" key="1">
    <source>
        <dbReference type="EMBL" id="MFC0076351.1"/>
    </source>
</evidence>
<name>A0ABV6BLP7_9FLAO</name>
<protein>
    <submittedName>
        <fullName evidence="1">Uncharacterized protein</fullName>
    </submittedName>
</protein>
<keyword evidence="2" id="KW-1185">Reference proteome</keyword>
<proteinExistence type="predicted"/>
<dbReference type="RefSeq" id="WP_379684072.1">
    <property type="nucleotide sequence ID" value="NZ_JBHLYW010000005.1"/>
</dbReference>
<dbReference type="Proteomes" id="UP001589734">
    <property type="component" value="Unassembled WGS sequence"/>
</dbReference>